<evidence type="ECO:0000256" key="1">
    <source>
        <dbReference type="SAM" id="Phobius"/>
    </source>
</evidence>
<dbReference type="InterPro" id="IPR046960">
    <property type="entry name" value="PPR_At4g14850-like_plant"/>
</dbReference>
<keyword evidence="4" id="KW-1185">Reference proteome</keyword>
<dbReference type="AlphaFoldDB" id="A0A072VQF2"/>
<keyword evidence="1" id="KW-0812">Transmembrane</keyword>
<reference evidence="2 4" key="1">
    <citation type="journal article" date="2011" name="Nature">
        <title>The Medicago genome provides insight into the evolution of rhizobial symbioses.</title>
        <authorList>
            <person name="Young N.D."/>
            <person name="Debelle F."/>
            <person name="Oldroyd G.E."/>
            <person name="Geurts R."/>
            <person name="Cannon S.B."/>
            <person name="Udvardi M.K."/>
            <person name="Benedito V.A."/>
            <person name="Mayer K.F."/>
            <person name="Gouzy J."/>
            <person name="Schoof H."/>
            <person name="Van de Peer Y."/>
            <person name="Proost S."/>
            <person name="Cook D.R."/>
            <person name="Meyers B.C."/>
            <person name="Spannagl M."/>
            <person name="Cheung F."/>
            <person name="De Mita S."/>
            <person name="Krishnakumar V."/>
            <person name="Gundlach H."/>
            <person name="Zhou S."/>
            <person name="Mudge J."/>
            <person name="Bharti A.K."/>
            <person name="Murray J.D."/>
            <person name="Naoumkina M.A."/>
            <person name="Rosen B."/>
            <person name="Silverstein K.A."/>
            <person name="Tang H."/>
            <person name="Rombauts S."/>
            <person name="Zhao P.X."/>
            <person name="Zhou P."/>
            <person name="Barbe V."/>
            <person name="Bardou P."/>
            <person name="Bechner M."/>
            <person name="Bellec A."/>
            <person name="Berger A."/>
            <person name="Berges H."/>
            <person name="Bidwell S."/>
            <person name="Bisseling T."/>
            <person name="Choisne N."/>
            <person name="Couloux A."/>
            <person name="Denny R."/>
            <person name="Deshpande S."/>
            <person name="Dai X."/>
            <person name="Doyle J.J."/>
            <person name="Dudez A.M."/>
            <person name="Farmer A.D."/>
            <person name="Fouteau S."/>
            <person name="Franken C."/>
            <person name="Gibelin C."/>
            <person name="Gish J."/>
            <person name="Goldstein S."/>
            <person name="Gonzalez A.J."/>
            <person name="Green P.J."/>
            <person name="Hallab A."/>
            <person name="Hartog M."/>
            <person name="Hua A."/>
            <person name="Humphray S.J."/>
            <person name="Jeong D.H."/>
            <person name="Jing Y."/>
            <person name="Jocker A."/>
            <person name="Kenton S.M."/>
            <person name="Kim D.J."/>
            <person name="Klee K."/>
            <person name="Lai H."/>
            <person name="Lang C."/>
            <person name="Lin S."/>
            <person name="Macmil S.L."/>
            <person name="Magdelenat G."/>
            <person name="Matthews L."/>
            <person name="McCorrison J."/>
            <person name="Monaghan E.L."/>
            <person name="Mun J.H."/>
            <person name="Najar F.Z."/>
            <person name="Nicholson C."/>
            <person name="Noirot C."/>
            <person name="O'Bleness M."/>
            <person name="Paule C.R."/>
            <person name="Poulain J."/>
            <person name="Prion F."/>
            <person name="Qin B."/>
            <person name="Qu C."/>
            <person name="Retzel E.F."/>
            <person name="Riddle C."/>
            <person name="Sallet E."/>
            <person name="Samain S."/>
            <person name="Samson N."/>
            <person name="Sanders I."/>
            <person name="Saurat O."/>
            <person name="Scarpelli C."/>
            <person name="Schiex T."/>
            <person name="Segurens B."/>
            <person name="Severin A.J."/>
            <person name="Sherrier D.J."/>
            <person name="Shi R."/>
            <person name="Sims S."/>
            <person name="Singer S.R."/>
            <person name="Sinharoy S."/>
            <person name="Sterck L."/>
            <person name="Viollet A."/>
            <person name="Wang B.B."/>
            <person name="Wang K."/>
            <person name="Wang M."/>
            <person name="Wang X."/>
            <person name="Warfsmann J."/>
            <person name="Weissenbach J."/>
            <person name="White D.D."/>
            <person name="White J.D."/>
            <person name="Wiley G.B."/>
            <person name="Wincker P."/>
            <person name="Xing Y."/>
            <person name="Yang L."/>
            <person name="Yao Z."/>
            <person name="Ying F."/>
            <person name="Zhai J."/>
            <person name="Zhou L."/>
            <person name="Zuber A."/>
            <person name="Denarie J."/>
            <person name="Dixon R.A."/>
            <person name="May G.D."/>
            <person name="Schwartz D.C."/>
            <person name="Rogers J."/>
            <person name="Quetier F."/>
            <person name="Town C.D."/>
            <person name="Roe B.A."/>
        </authorList>
    </citation>
    <scope>NUCLEOTIDE SEQUENCE [LARGE SCALE GENOMIC DNA]</scope>
    <source>
        <strain evidence="2">A17</strain>
        <strain evidence="3 4">cv. Jemalong A17</strain>
    </source>
</reference>
<dbReference type="Proteomes" id="UP000002051">
    <property type="component" value="Unassembled WGS sequence"/>
</dbReference>
<keyword evidence="1" id="KW-0472">Membrane</keyword>
<dbReference type="GO" id="GO:0009451">
    <property type="term" value="P:RNA modification"/>
    <property type="evidence" value="ECO:0007669"/>
    <property type="project" value="InterPro"/>
</dbReference>
<sequence>MALRQFEEMTFGSRGIRLSYVTLVSILSACGRAGVVLRGMQIFESMRLNYAIEPEWGVLLGAFRMHGKTKMGKITAEKLFELDDEYFGNHVV</sequence>
<evidence type="ECO:0000313" key="3">
    <source>
        <dbReference type="EnsemblPlants" id="KEH43866"/>
    </source>
</evidence>
<dbReference type="PANTHER" id="PTHR47926">
    <property type="entry name" value="PENTATRICOPEPTIDE REPEAT-CONTAINING PROTEIN"/>
    <property type="match status" value="1"/>
</dbReference>
<evidence type="ECO:0000313" key="2">
    <source>
        <dbReference type="EMBL" id="KEH43866.1"/>
    </source>
</evidence>
<reference evidence="3" key="3">
    <citation type="submission" date="2015-04" db="UniProtKB">
        <authorList>
            <consortium name="EnsemblPlants"/>
        </authorList>
    </citation>
    <scope>IDENTIFICATION</scope>
    <source>
        <strain evidence="3">cv. Jemalong A17</strain>
    </source>
</reference>
<keyword evidence="1" id="KW-1133">Transmembrane helix</keyword>
<dbReference type="Gene3D" id="1.25.40.10">
    <property type="entry name" value="Tetratricopeptide repeat domain"/>
    <property type="match status" value="1"/>
</dbReference>
<feature type="transmembrane region" description="Helical" evidence="1">
    <location>
        <begin position="20"/>
        <end position="37"/>
    </location>
</feature>
<organism evidence="2 4">
    <name type="scientific">Medicago truncatula</name>
    <name type="common">Barrel medic</name>
    <name type="synonym">Medicago tribuloides</name>
    <dbReference type="NCBI Taxonomy" id="3880"/>
    <lineage>
        <taxon>Eukaryota</taxon>
        <taxon>Viridiplantae</taxon>
        <taxon>Streptophyta</taxon>
        <taxon>Embryophyta</taxon>
        <taxon>Tracheophyta</taxon>
        <taxon>Spermatophyta</taxon>
        <taxon>Magnoliopsida</taxon>
        <taxon>eudicotyledons</taxon>
        <taxon>Gunneridae</taxon>
        <taxon>Pentapetalae</taxon>
        <taxon>rosids</taxon>
        <taxon>fabids</taxon>
        <taxon>Fabales</taxon>
        <taxon>Fabaceae</taxon>
        <taxon>Papilionoideae</taxon>
        <taxon>50 kb inversion clade</taxon>
        <taxon>NPAAA clade</taxon>
        <taxon>Hologalegina</taxon>
        <taxon>IRL clade</taxon>
        <taxon>Trifolieae</taxon>
        <taxon>Medicago</taxon>
    </lineage>
</organism>
<dbReference type="EnsemblPlants" id="KEH43866">
    <property type="protein sequence ID" value="KEH43866"/>
    <property type="gene ID" value="MTR_1g103590"/>
</dbReference>
<accession>A0A072VQF2</accession>
<name>A0A072VQF2_MEDTR</name>
<dbReference type="HOGENOM" id="CLU_2416580_0_0_1"/>
<dbReference type="GO" id="GO:0003723">
    <property type="term" value="F:RNA binding"/>
    <property type="evidence" value="ECO:0007669"/>
    <property type="project" value="InterPro"/>
</dbReference>
<dbReference type="InterPro" id="IPR011990">
    <property type="entry name" value="TPR-like_helical_dom_sf"/>
</dbReference>
<dbReference type="STRING" id="3880.A0A072VQF2"/>
<proteinExistence type="predicted"/>
<dbReference type="EMBL" id="CM001217">
    <property type="protein sequence ID" value="KEH43866.1"/>
    <property type="molecule type" value="Genomic_DNA"/>
</dbReference>
<dbReference type="PROSITE" id="PS51257">
    <property type="entry name" value="PROKAR_LIPOPROTEIN"/>
    <property type="match status" value="1"/>
</dbReference>
<evidence type="ECO:0000313" key="4">
    <source>
        <dbReference type="Proteomes" id="UP000002051"/>
    </source>
</evidence>
<gene>
    <name evidence="2" type="ordered locus">MTR_1g103590</name>
</gene>
<reference evidence="2 4" key="2">
    <citation type="journal article" date="2014" name="BMC Genomics">
        <title>An improved genome release (version Mt4.0) for the model legume Medicago truncatula.</title>
        <authorList>
            <person name="Tang H."/>
            <person name="Krishnakumar V."/>
            <person name="Bidwell S."/>
            <person name="Rosen B."/>
            <person name="Chan A."/>
            <person name="Zhou S."/>
            <person name="Gentzbittel L."/>
            <person name="Childs K.L."/>
            <person name="Yandell M."/>
            <person name="Gundlach H."/>
            <person name="Mayer K.F."/>
            <person name="Schwartz D.C."/>
            <person name="Town C.D."/>
        </authorList>
    </citation>
    <scope>GENOME REANNOTATION</scope>
    <source>
        <strain evidence="2">A17</strain>
        <strain evidence="3 4">cv. Jemalong A17</strain>
    </source>
</reference>
<protein>
    <submittedName>
        <fullName evidence="2">PPR domain protein</fullName>
    </submittedName>
</protein>